<dbReference type="InterPro" id="IPR004450">
    <property type="entry name" value="Thr_synthase-like"/>
</dbReference>
<comment type="caution">
    <text evidence="9">The sequence shown here is derived from an EMBL/GenBank/DDBJ whole genome shotgun (WGS) entry which is preliminary data.</text>
</comment>
<sequence length="522" mass="58575">MNIEGPSVRSRDTECKQLFLAVCCFPSARTVRIKVTLVFVCRTFGAMKYTSTQGGVSGVDFEAVLFSGFAPDGGLFMPEDIPKLDSPTLQKWSSFSYTELVKEVCAVFIPPEIIPRQELNGLIDNAFKRFRHKDIVHLSQLRDGLNVLEMWHGATHAFKDLAMSCVGQFLQHFLKKRNKHVTIVVATSGDTGSSAIESVRGLTDIDIIVLLPRGRCTPVQELQMTTVIEDNVHVFAADGTSDDLDVPIKKLFADHDFVAKHNLMSLNSVNWSRILIQVSHFFYAYFQCAPSMGPGPLPVVEVVVPTGGAGNIAAGCIAQKMGLPIHIVVGVNNNDIVHRTVQHGDFSLADSVRSTLASAMDIQEPYNMERIFWLLMDSDSSFIRKIMEEFQRTKKLKLPESLHKKITEGMTSFSASDEDIIQTMSRCWEENQYLLCPHSAVAVHYHYRQADNQIHSPTCCLAPASAAKFQDVVRRAKLTPEVPPEIKALENMETRSIPLEREDDWEQMLRDKIEDIYQKRQA</sequence>
<dbReference type="InterPro" id="IPR037158">
    <property type="entry name" value="Thr_synth_N_sf"/>
</dbReference>
<evidence type="ECO:0000259" key="8">
    <source>
        <dbReference type="Pfam" id="PF14821"/>
    </source>
</evidence>
<dbReference type="Gene3D" id="3.90.1380.10">
    <property type="entry name" value="Threonine synthase, N-terminal domain"/>
    <property type="match status" value="1"/>
</dbReference>
<dbReference type="GO" id="GO:0046360">
    <property type="term" value="P:2-oxobutyrate biosynthetic process"/>
    <property type="evidence" value="ECO:0007669"/>
    <property type="project" value="TreeGrafter"/>
</dbReference>
<comment type="cofactor">
    <cofactor evidence="1 6">
        <name>pyridoxal 5'-phosphate</name>
        <dbReference type="ChEBI" id="CHEBI:597326"/>
    </cofactor>
</comment>
<evidence type="ECO:0000256" key="2">
    <source>
        <dbReference type="ARBA" id="ARBA00005517"/>
    </source>
</evidence>
<dbReference type="InterPro" id="IPR036052">
    <property type="entry name" value="TrpB-like_PALP_sf"/>
</dbReference>
<dbReference type="InterPro" id="IPR001926">
    <property type="entry name" value="TrpB-like_PALP"/>
</dbReference>
<accession>A0AAV7WJT1</accession>
<reference evidence="9" key="1">
    <citation type="journal article" date="2022" name="bioRxiv">
        <title>Sequencing and chromosome-scale assembly of the giantPleurodeles waltlgenome.</title>
        <authorList>
            <person name="Brown T."/>
            <person name="Elewa A."/>
            <person name="Iarovenko S."/>
            <person name="Subramanian E."/>
            <person name="Araus A.J."/>
            <person name="Petzold A."/>
            <person name="Susuki M."/>
            <person name="Suzuki K.-i.T."/>
            <person name="Hayashi T."/>
            <person name="Toyoda A."/>
            <person name="Oliveira C."/>
            <person name="Osipova E."/>
            <person name="Leigh N.D."/>
            <person name="Simon A."/>
            <person name="Yun M.H."/>
        </authorList>
    </citation>
    <scope>NUCLEOTIDE SEQUENCE</scope>
    <source>
        <strain evidence="9">20211129_DDA</strain>
        <tissue evidence="9">Liver</tissue>
    </source>
</reference>
<dbReference type="Pfam" id="PF14821">
    <property type="entry name" value="Thr_synth_N"/>
    <property type="match status" value="1"/>
</dbReference>
<feature type="domain" description="Tryptophan synthase beta chain-like PALP" evidence="7">
    <location>
        <begin position="151"/>
        <end position="375"/>
    </location>
</feature>
<evidence type="ECO:0000256" key="6">
    <source>
        <dbReference type="PIRSR" id="PIRSR604450-51"/>
    </source>
</evidence>
<evidence type="ECO:0000256" key="4">
    <source>
        <dbReference type="ARBA" id="ARBA00022898"/>
    </source>
</evidence>
<dbReference type="InterPro" id="IPR029144">
    <property type="entry name" value="Thr_synth_N"/>
</dbReference>
<evidence type="ECO:0000256" key="3">
    <source>
        <dbReference type="ARBA" id="ARBA00021942"/>
    </source>
</evidence>
<dbReference type="AlphaFoldDB" id="A0AAV7WJT1"/>
<dbReference type="Pfam" id="PF00291">
    <property type="entry name" value="PALP"/>
    <property type="match status" value="1"/>
</dbReference>
<name>A0AAV7WJT1_PLEWA</name>
<dbReference type="FunFam" id="3.40.50.1100:FF:000047">
    <property type="entry name" value="Threonine synthase like 2"/>
    <property type="match status" value="1"/>
</dbReference>
<feature type="modified residue" description="N6-(pyridoxal phosphate)lysine" evidence="6">
    <location>
        <position position="159"/>
    </location>
</feature>
<dbReference type="Proteomes" id="UP001066276">
    <property type="component" value="Chromosome 1_1"/>
</dbReference>
<dbReference type="PANTHER" id="PTHR42690">
    <property type="entry name" value="THREONINE SYNTHASE FAMILY MEMBER"/>
    <property type="match status" value="1"/>
</dbReference>
<dbReference type="Gene3D" id="3.40.50.1100">
    <property type="match status" value="2"/>
</dbReference>
<keyword evidence="4 6" id="KW-0663">Pyridoxal phosphate</keyword>
<dbReference type="SUPFAM" id="SSF53686">
    <property type="entry name" value="Tryptophan synthase beta subunit-like PLP-dependent enzymes"/>
    <property type="match status" value="1"/>
</dbReference>
<dbReference type="FunFam" id="3.90.1380.10:FF:000003">
    <property type="entry name" value="THR4p Threonine synthase"/>
    <property type="match status" value="1"/>
</dbReference>
<feature type="domain" description="Threonine synthase N-terminal" evidence="8">
    <location>
        <begin position="48"/>
        <end position="127"/>
    </location>
</feature>
<dbReference type="Pfam" id="PF24857">
    <property type="entry name" value="THR4_C"/>
    <property type="match status" value="1"/>
</dbReference>
<dbReference type="NCBIfam" id="TIGR00260">
    <property type="entry name" value="thrC"/>
    <property type="match status" value="1"/>
</dbReference>
<keyword evidence="10" id="KW-1185">Reference proteome</keyword>
<evidence type="ECO:0000256" key="1">
    <source>
        <dbReference type="ARBA" id="ARBA00001933"/>
    </source>
</evidence>
<proteinExistence type="inferred from homology"/>
<dbReference type="CDD" id="cd01560">
    <property type="entry name" value="Thr-synth_2"/>
    <property type="match status" value="1"/>
</dbReference>
<dbReference type="InterPro" id="IPR051166">
    <property type="entry name" value="Threonine_Synthase"/>
</dbReference>
<dbReference type="GO" id="GO:0009071">
    <property type="term" value="P:serine family amino acid catabolic process"/>
    <property type="evidence" value="ECO:0007669"/>
    <property type="project" value="TreeGrafter"/>
</dbReference>
<protein>
    <recommendedName>
        <fullName evidence="3">Threonine synthase-like 2</fullName>
    </recommendedName>
</protein>
<comment type="similarity">
    <text evidence="2">Belongs to the threonine synthase family.</text>
</comment>
<dbReference type="EMBL" id="JANPWB010000001">
    <property type="protein sequence ID" value="KAJ1213568.1"/>
    <property type="molecule type" value="Genomic_DNA"/>
</dbReference>
<evidence type="ECO:0000256" key="5">
    <source>
        <dbReference type="ARBA" id="ARBA00023239"/>
    </source>
</evidence>
<keyword evidence="5" id="KW-0456">Lyase</keyword>
<evidence type="ECO:0000313" key="9">
    <source>
        <dbReference type="EMBL" id="KAJ1213568.1"/>
    </source>
</evidence>
<dbReference type="PANTHER" id="PTHR42690:SF1">
    <property type="entry name" value="THREONINE SYNTHASE-LIKE 2"/>
    <property type="match status" value="1"/>
</dbReference>
<gene>
    <name evidence="9" type="ORF">NDU88_001202</name>
</gene>
<dbReference type="GO" id="GO:0016829">
    <property type="term" value="F:lyase activity"/>
    <property type="evidence" value="ECO:0007669"/>
    <property type="project" value="UniProtKB-KW"/>
</dbReference>
<dbReference type="GO" id="GO:0030170">
    <property type="term" value="F:pyridoxal phosphate binding"/>
    <property type="evidence" value="ECO:0007669"/>
    <property type="project" value="TreeGrafter"/>
</dbReference>
<evidence type="ECO:0000313" key="10">
    <source>
        <dbReference type="Proteomes" id="UP001066276"/>
    </source>
</evidence>
<organism evidence="9 10">
    <name type="scientific">Pleurodeles waltl</name>
    <name type="common">Iberian ribbed newt</name>
    <dbReference type="NCBI Taxonomy" id="8319"/>
    <lineage>
        <taxon>Eukaryota</taxon>
        <taxon>Metazoa</taxon>
        <taxon>Chordata</taxon>
        <taxon>Craniata</taxon>
        <taxon>Vertebrata</taxon>
        <taxon>Euteleostomi</taxon>
        <taxon>Amphibia</taxon>
        <taxon>Batrachia</taxon>
        <taxon>Caudata</taxon>
        <taxon>Salamandroidea</taxon>
        <taxon>Salamandridae</taxon>
        <taxon>Pleurodelinae</taxon>
        <taxon>Pleurodeles</taxon>
    </lineage>
</organism>
<evidence type="ECO:0000259" key="7">
    <source>
        <dbReference type="Pfam" id="PF00291"/>
    </source>
</evidence>